<dbReference type="GO" id="GO:0070166">
    <property type="term" value="P:enamel mineralization"/>
    <property type="evidence" value="ECO:0007669"/>
    <property type="project" value="TreeGrafter"/>
</dbReference>
<dbReference type="GO" id="GO:0004674">
    <property type="term" value="F:protein serine/threonine kinase activity"/>
    <property type="evidence" value="ECO:0007669"/>
    <property type="project" value="TreeGrafter"/>
</dbReference>
<evidence type="ECO:0000256" key="1">
    <source>
        <dbReference type="PIRSR" id="PIRSR624869-2"/>
    </source>
</evidence>
<dbReference type="GO" id="GO:0046872">
    <property type="term" value="F:metal ion binding"/>
    <property type="evidence" value="ECO:0007669"/>
    <property type="project" value="UniProtKB-KW"/>
</dbReference>
<gene>
    <name evidence="3" type="ORF">KC01_LOCUS27385</name>
</gene>
<keyword evidence="4" id="KW-1185">Reference proteome</keyword>
<dbReference type="PANTHER" id="PTHR12450">
    <property type="entry name" value="DENTIN MATRIX PROTEIN 4 PROTEIN FAM20"/>
    <property type="match status" value="1"/>
</dbReference>
<dbReference type="InterPro" id="IPR024869">
    <property type="entry name" value="FAM20"/>
</dbReference>
<name>A0AAV2LD13_KNICA</name>
<dbReference type="GO" id="GO:0005524">
    <property type="term" value="F:ATP binding"/>
    <property type="evidence" value="ECO:0007669"/>
    <property type="project" value="UniProtKB-KW"/>
</dbReference>
<dbReference type="AlphaFoldDB" id="A0AAV2LD13"/>
<organism evidence="3 4">
    <name type="scientific">Knipowitschia caucasica</name>
    <name type="common">Caucasian dwarf goby</name>
    <name type="synonym">Pomatoschistus caucasicus</name>
    <dbReference type="NCBI Taxonomy" id="637954"/>
    <lineage>
        <taxon>Eukaryota</taxon>
        <taxon>Metazoa</taxon>
        <taxon>Chordata</taxon>
        <taxon>Craniata</taxon>
        <taxon>Vertebrata</taxon>
        <taxon>Euteleostomi</taxon>
        <taxon>Actinopterygii</taxon>
        <taxon>Neopterygii</taxon>
        <taxon>Teleostei</taxon>
        <taxon>Neoteleostei</taxon>
        <taxon>Acanthomorphata</taxon>
        <taxon>Gobiaria</taxon>
        <taxon>Gobiiformes</taxon>
        <taxon>Gobioidei</taxon>
        <taxon>Gobiidae</taxon>
        <taxon>Gobiinae</taxon>
        <taxon>Knipowitschia</taxon>
    </lineage>
</organism>
<dbReference type="Proteomes" id="UP001497482">
    <property type="component" value="Chromosome 23"/>
</dbReference>
<feature type="binding site" evidence="2">
    <location>
        <position position="76"/>
    </location>
    <ligand>
        <name>Mn(2+)</name>
        <dbReference type="ChEBI" id="CHEBI:29035"/>
    </ligand>
</feature>
<evidence type="ECO:0000313" key="3">
    <source>
        <dbReference type="EMBL" id="CAL1599048.1"/>
    </source>
</evidence>
<keyword evidence="1" id="KW-0067">ATP-binding</keyword>
<keyword evidence="1" id="KW-0547">Nucleotide-binding</keyword>
<protein>
    <submittedName>
        <fullName evidence="3">Uncharacterized protein</fullName>
    </submittedName>
</protein>
<keyword evidence="2" id="KW-0479">Metal-binding</keyword>
<dbReference type="GO" id="GO:0005794">
    <property type="term" value="C:Golgi apparatus"/>
    <property type="evidence" value="ECO:0007669"/>
    <property type="project" value="TreeGrafter"/>
</dbReference>
<evidence type="ECO:0000313" key="4">
    <source>
        <dbReference type="Proteomes" id="UP001497482"/>
    </source>
</evidence>
<dbReference type="PANTHER" id="PTHR12450:SF11">
    <property type="entry name" value="EXTRACELLULAR SERINE_THREONINE PROTEIN KINASE FAM20C"/>
    <property type="match status" value="1"/>
</dbReference>
<accession>A0AAV2LD13</accession>
<keyword evidence="2" id="KW-0464">Manganese</keyword>
<sequence length="111" mass="12616">MLRNPTHRVLVGDAKKSQETITATKLWVCFSRALINLGHVGVVCLDSCKHCVVVVEFGQTREQETPPDFFYFSDFERHNAEVAAFHLDNFELDSNLSPSVLLFLWDCVLTT</sequence>
<feature type="binding site" evidence="1">
    <location>
        <position position="76"/>
    </location>
    <ligand>
        <name>ATP</name>
        <dbReference type="ChEBI" id="CHEBI:30616"/>
    </ligand>
</feature>
<evidence type="ECO:0000256" key="2">
    <source>
        <dbReference type="PIRSR" id="PIRSR624869-3"/>
    </source>
</evidence>
<dbReference type="EMBL" id="OZ035845">
    <property type="protein sequence ID" value="CAL1599048.1"/>
    <property type="molecule type" value="Genomic_DNA"/>
</dbReference>
<reference evidence="3 4" key="1">
    <citation type="submission" date="2024-04" db="EMBL/GenBank/DDBJ databases">
        <authorList>
            <person name="Waldvogel A.-M."/>
            <person name="Schoenle A."/>
        </authorList>
    </citation>
    <scope>NUCLEOTIDE SEQUENCE [LARGE SCALE GENOMIC DNA]</scope>
</reference>
<comment type="cofactor">
    <cofactor evidence="2">
        <name>Mn(2+)</name>
        <dbReference type="ChEBI" id="CHEBI:29035"/>
    </cofactor>
</comment>
<proteinExistence type="predicted"/>